<protein>
    <submittedName>
        <fullName evidence="2">Tight junction protein ZO-1</fullName>
    </submittedName>
</protein>
<feature type="non-terminal residue" evidence="2">
    <location>
        <position position="1"/>
    </location>
</feature>
<name>A0A8X6TFI7_NEPPI</name>
<dbReference type="InterPro" id="IPR000906">
    <property type="entry name" value="ZU5_dom"/>
</dbReference>
<dbReference type="EMBL" id="BMAW01008670">
    <property type="protein sequence ID" value="GFT09660.1"/>
    <property type="molecule type" value="Genomic_DNA"/>
</dbReference>
<keyword evidence="3" id="KW-1185">Reference proteome</keyword>
<feature type="domain" description="ZU5" evidence="1">
    <location>
        <begin position="32"/>
        <end position="135"/>
    </location>
</feature>
<dbReference type="PANTHER" id="PTHR12582">
    <property type="entry name" value="NETRIN RECEPTOR UNC5"/>
    <property type="match status" value="1"/>
</dbReference>
<dbReference type="GO" id="GO:0005042">
    <property type="term" value="F:netrin receptor activity"/>
    <property type="evidence" value="ECO:0007669"/>
    <property type="project" value="InterPro"/>
</dbReference>
<evidence type="ECO:0000259" key="1">
    <source>
        <dbReference type="PROSITE" id="PS51145"/>
    </source>
</evidence>
<evidence type="ECO:0000313" key="2">
    <source>
        <dbReference type="EMBL" id="GFT09660.1"/>
    </source>
</evidence>
<dbReference type="OrthoDB" id="6425921at2759"/>
<dbReference type="GO" id="GO:0016020">
    <property type="term" value="C:membrane"/>
    <property type="evidence" value="ECO:0007669"/>
    <property type="project" value="InterPro"/>
</dbReference>
<dbReference type="InterPro" id="IPR037936">
    <property type="entry name" value="UNC5A-D"/>
</dbReference>
<dbReference type="PROSITE" id="PS51145">
    <property type="entry name" value="ZU5"/>
    <property type="match status" value="1"/>
</dbReference>
<dbReference type="PANTHER" id="PTHR12582:SF47">
    <property type="entry name" value="NETRIN RECEPTOR UNC-5"/>
    <property type="match status" value="1"/>
</dbReference>
<gene>
    <name evidence="2" type="primary">TJP1</name>
    <name evidence="2" type="ORF">NPIL_465301</name>
</gene>
<organism evidence="2 3">
    <name type="scientific">Nephila pilipes</name>
    <name type="common">Giant wood spider</name>
    <name type="synonym">Nephila maculata</name>
    <dbReference type="NCBI Taxonomy" id="299642"/>
    <lineage>
        <taxon>Eukaryota</taxon>
        <taxon>Metazoa</taxon>
        <taxon>Ecdysozoa</taxon>
        <taxon>Arthropoda</taxon>
        <taxon>Chelicerata</taxon>
        <taxon>Arachnida</taxon>
        <taxon>Araneae</taxon>
        <taxon>Araneomorphae</taxon>
        <taxon>Entelegynae</taxon>
        <taxon>Araneoidea</taxon>
        <taxon>Nephilidae</taxon>
        <taxon>Nephila</taxon>
    </lineage>
</organism>
<dbReference type="SMART" id="SM00218">
    <property type="entry name" value="ZU5"/>
    <property type="match status" value="1"/>
</dbReference>
<dbReference type="Gene3D" id="2.60.220.30">
    <property type="match status" value="1"/>
</dbReference>
<proteinExistence type="predicted"/>
<sequence length="135" mass="14725">MYTDLSYLGIRVNDLSRKYMLEETDANHSVIASARGVFGYEGGALASKETGVTVIIPPGAISEGEEHEIYFKVCQDANMLPPLDKEKGETLLSPLVMCGPHGLKFNVPIELRLPHCASISPDNWSFALKSSDTPN</sequence>
<comment type="caution">
    <text evidence="2">The sequence shown here is derived from an EMBL/GenBank/DDBJ whole genome shotgun (WGS) entry which is preliminary data.</text>
</comment>
<dbReference type="AlphaFoldDB" id="A0A8X6TFI7"/>
<dbReference type="Proteomes" id="UP000887013">
    <property type="component" value="Unassembled WGS sequence"/>
</dbReference>
<dbReference type="Pfam" id="PF00791">
    <property type="entry name" value="ZU5"/>
    <property type="match status" value="1"/>
</dbReference>
<accession>A0A8X6TFI7</accession>
<reference evidence="2" key="1">
    <citation type="submission" date="2020-08" db="EMBL/GenBank/DDBJ databases">
        <title>Multicomponent nature underlies the extraordinary mechanical properties of spider dragline silk.</title>
        <authorList>
            <person name="Kono N."/>
            <person name="Nakamura H."/>
            <person name="Mori M."/>
            <person name="Yoshida Y."/>
            <person name="Ohtoshi R."/>
            <person name="Malay A.D."/>
            <person name="Moran D.A.P."/>
            <person name="Tomita M."/>
            <person name="Numata K."/>
            <person name="Arakawa K."/>
        </authorList>
    </citation>
    <scope>NUCLEOTIDE SEQUENCE</scope>
</reference>
<evidence type="ECO:0000313" key="3">
    <source>
        <dbReference type="Proteomes" id="UP000887013"/>
    </source>
</evidence>